<feature type="domain" description="Spore protein YkvP/CgeB glycosyl transferase-like" evidence="1">
    <location>
        <begin position="157"/>
        <end position="314"/>
    </location>
</feature>
<proteinExistence type="predicted"/>
<accession>W4QFU8</accession>
<dbReference type="Proteomes" id="UP000018895">
    <property type="component" value="Unassembled WGS sequence"/>
</dbReference>
<dbReference type="AlphaFoldDB" id="W4QFU8"/>
<dbReference type="RefSeq" id="WP_035344033.1">
    <property type="nucleotide sequence ID" value="NZ_BAUU01000014.1"/>
</dbReference>
<evidence type="ECO:0000313" key="3">
    <source>
        <dbReference type="Proteomes" id="UP000018895"/>
    </source>
</evidence>
<dbReference type="Pfam" id="PF13524">
    <property type="entry name" value="Glyco_trans_1_2"/>
    <property type="match status" value="1"/>
</dbReference>
<keyword evidence="3" id="KW-1185">Reference proteome</keyword>
<name>W4QFU8_9BACI</name>
<dbReference type="STRING" id="1236971.JCM9152_2369"/>
<reference evidence="2" key="1">
    <citation type="journal article" date="2014" name="Genome Announc.">
        <title>Draft Genome Sequences of Three Alkaliphilic Bacillus Strains, Bacillus wakoensis JCM 9140T, Bacillus akibai JCM 9157T, and Bacillus hemicellulosilyticus JCM 9152T.</title>
        <authorList>
            <person name="Yuki M."/>
            <person name="Oshima K."/>
            <person name="Suda W."/>
            <person name="Oshida Y."/>
            <person name="Kitamura K."/>
            <person name="Iida T."/>
            <person name="Hattori M."/>
            <person name="Ohkuma M."/>
        </authorList>
    </citation>
    <scope>NUCLEOTIDE SEQUENCE [LARGE SCALE GENOMIC DNA]</scope>
    <source>
        <strain evidence="2">JCM 9152</strain>
    </source>
</reference>
<dbReference type="EMBL" id="BAUU01000014">
    <property type="protein sequence ID" value="GAE30936.1"/>
    <property type="molecule type" value="Genomic_DNA"/>
</dbReference>
<organism evidence="2 3">
    <name type="scientific">Halalkalibacter hemicellulosilyticusJCM 9152</name>
    <dbReference type="NCBI Taxonomy" id="1236971"/>
    <lineage>
        <taxon>Bacteria</taxon>
        <taxon>Bacillati</taxon>
        <taxon>Bacillota</taxon>
        <taxon>Bacilli</taxon>
        <taxon>Bacillales</taxon>
        <taxon>Bacillaceae</taxon>
        <taxon>Halalkalibacter</taxon>
    </lineage>
</organism>
<dbReference type="OrthoDB" id="110463at2"/>
<dbReference type="InterPro" id="IPR055259">
    <property type="entry name" value="YkvP/CgeB_Glyco_trans-like"/>
</dbReference>
<protein>
    <recommendedName>
        <fullName evidence="1">Spore protein YkvP/CgeB glycosyl transferase-like domain-containing protein</fullName>
    </recommendedName>
</protein>
<comment type="caution">
    <text evidence="2">The sequence shown here is derived from an EMBL/GenBank/DDBJ whole genome shotgun (WGS) entry which is preliminary data.</text>
</comment>
<gene>
    <name evidence="2" type="ORF">JCM9152_2369</name>
</gene>
<sequence length="329" mass="38188">MKVYYVHSGFQQIYAYLDQAIVHSLNELGLSKQTNAYNEVDLLNDCLIDPPDLILTLLGSNLSTHTIETLNRKRIPMAVWLTEDPYYIDHTVKQIFQFDYVFTIDSAAKKVYEDAGHSNVYFLPLGTDPSVYYPTNKISNNQYDLMLIGYPYLNRVRLIQKILASLKVSCLVVGKNWSKYLTENKHLSLTILDQWISPIKVNQLLQSASIHLNPHRPTQLKQNKNRLKINSNSMNNRTFDLACAQQFQLIEHKDDLSDHFTLNKEIVSYHTTNALLQKISYYLQHGQERMEIAKNARKRVLTDHTIQCRLKQMITLVMQPQRKSLNNEA</sequence>
<evidence type="ECO:0000259" key="1">
    <source>
        <dbReference type="Pfam" id="PF13524"/>
    </source>
</evidence>
<evidence type="ECO:0000313" key="2">
    <source>
        <dbReference type="EMBL" id="GAE30936.1"/>
    </source>
</evidence>